<feature type="binding site" evidence="4">
    <location>
        <position position="141"/>
    </location>
    <ligand>
        <name>D-ribulose 5-phosphate</name>
        <dbReference type="ChEBI" id="CHEBI:58121"/>
    </ligand>
</feature>
<feature type="binding site" evidence="4">
    <location>
        <position position="104"/>
    </location>
    <ligand>
        <name>D-ribulose 5-phosphate</name>
        <dbReference type="ChEBI" id="CHEBI:58121"/>
    </ligand>
</feature>
<protein>
    <recommendedName>
        <fullName evidence="7">Ribose 5-phosphate isomerase B</fullName>
    </recommendedName>
</protein>
<dbReference type="NCBIfam" id="TIGR01120">
    <property type="entry name" value="rpiB"/>
    <property type="match status" value="1"/>
</dbReference>
<evidence type="ECO:0000256" key="3">
    <source>
        <dbReference type="PIRSR" id="PIRSR005384-1"/>
    </source>
</evidence>
<dbReference type="HOGENOM" id="CLU_091396_4_1_9"/>
<dbReference type="GO" id="GO:0004751">
    <property type="term" value="F:ribose-5-phosphate isomerase activity"/>
    <property type="evidence" value="ECO:0007669"/>
    <property type="project" value="TreeGrafter"/>
</dbReference>
<feature type="binding site" evidence="4">
    <location>
        <begin position="13"/>
        <end position="14"/>
    </location>
    <ligand>
        <name>D-ribulose 5-phosphate</name>
        <dbReference type="ChEBI" id="CHEBI:58121"/>
    </ligand>
</feature>
<dbReference type="InterPro" id="IPR004785">
    <property type="entry name" value="RpiB"/>
</dbReference>
<dbReference type="InterPro" id="IPR036569">
    <property type="entry name" value="RpiB_LacA_LacB_sf"/>
</dbReference>
<dbReference type="InterPro" id="IPR003500">
    <property type="entry name" value="RpiB_LacA_LacB"/>
</dbReference>
<evidence type="ECO:0000313" key="6">
    <source>
        <dbReference type="Proteomes" id="UP000007969"/>
    </source>
</evidence>
<dbReference type="EMBL" id="AP009049">
    <property type="protein sequence ID" value="BAH08319.1"/>
    <property type="molecule type" value="Genomic_DNA"/>
</dbReference>
<feature type="binding site" evidence="4">
    <location>
        <begin position="71"/>
        <end position="75"/>
    </location>
    <ligand>
        <name>D-ribulose 5-phosphate</name>
        <dbReference type="ChEBI" id="CHEBI:58121"/>
    </ligand>
</feature>
<dbReference type="SUPFAM" id="SSF89623">
    <property type="entry name" value="Ribose/Galactose isomerase RpiB/AlsB"/>
    <property type="match status" value="1"/>
</dbReference>
<accession>B9DX76</accession>
<comment type="similarity">
    <text evidence="1">Belongs to the LacAB/RpiB family.</text>
</comment>
<reference evidence="6" key="1">
    <citation type="submission" date="2005-09" db="EMBL/GenBank/DDBJ databases">
        <title>Complete genome sequence of Clostridium kluyveri and comparative genomics of Clostridia species.</title>
        <authorList>
            <person name="Inui M."/>
            <person name="Nonaka H."/>
            <person name="Shinoda Y."/>
            <person name="Ikenaga Y."/>
            <person name="Abe M."/>
            <person name="Naito K."/>
            <person name="Vertes A.A."/>
            <person name="Yukawa H."/>
        </authorList>
    </citation>
    <scope>NUCLEOTIDE SEQUENCE [LARGE SCALE GENOMIC DNA]</scope>
    <source>
        <strain evidence="6">NBRC 12016</strain>
    </source>
</reference>
<dbReference type="GO" id="GO:0019316">
    <property type="term" value="P:D-allose catabolic process"/>
    <property type="evidence" value="ECO:0007669"/>
    <property type="project" value="TreeGrafter"/>
</dbReference>
<feature type="active site" description="Proton acceptor" evidence="3">
    <location>
        <position position="70"/>
    </location>
</feature>
<feature type="binding site" evidence="4">
    <location>
        <position position="137"/>
    </location>
    <ligand>
        <name>D-ribulose 5-phosphate</name>
        <dbReference type="ChEBI" id="CHEBI:58121"/>
    </ligand>
</feature>
<dbReference type="NCBIfam" id="TIGR00689">
    <property type="entry name" value="rpiB_lacA_lacB"/>
    <property type="match status" value="1"/>
</dbReference>
<dbReference type="PIRSF" id="PIRSF005384">
    <property type="entry name" value="RpiB_LacA_B"/>
    <property type="match status" value="1"/>
</dbReference>
<dbReference type="KEGG" id="ckr:CKR_3268"/>
<organism evidence="5 6">
    <name type="scientific">Clostridium kluyveri (strain NBRC 12016)</name>
    <dbReference type="NCBI Taxonomy" id="583346"/>
    <lineage>
        <taxon>Bacteria</taxon>
        <taxon>Bacillati</taxon>
        <taxon>Bacillota</taxon>
        <taxon>Clostridia</taxon>
        <taxon>Eubacteriales</taxon>
        <taxon>Clostridiaceae</taxon>
        <taxon>Clostridium</taxon>
    </lineage>
</organism>
<dbReference type="GO" id="GO:0009052">
    <property type="term" value="P:pentose-phosphate shunt, non-oxidative branch"/>
    <property type="evidence" value="ECO:0007669"/>
    <property type="project" value="TreeGrafter"/>
</dbReference>
<name>B9DX76_CLOK1</name>
<dbReference type="Gene3D" id="3.40.1400.10">
    <property type="entry name" value="Sugar-phosphate isomerase, RpiB/LacA/LacB"/>
    <property type="match status" value="1"/>
</dbReference>
<dbReference type="AlphaFoldDB" id="B9DX76"/>
<dbReference type="Pfam" id="PF02502">
    <property type="entry name" value="LacAB_rpiB"/>
    <property type="match status" value="1"/>
</dbReference>
<sequence>MEVFFMKIALGSDHAGFPLKKEIIEHLKNKGLELEDFGTFSEESCDYPDYALKVGEQVVSKNYDFGILVCGTGIGISIAANKIPGVRAALCGDTFSAHACREHNNANILAIGQRVVGVGLALDIVDNFLFTEFQGGRHQKRIDKIGEIEKKYSR</sequence>
<evidence type="ECO:0000256" key="1">
    <source>
        <dbReference type="ARBA" id="ARBA00008754"/>
    </source>
</evidence>
<gene>
    <name evidence="5" type="ordered locus">CKR_3268</name>
</gene>
<evidence type="ECO:0000256" key="2">
    <source>
        <dbReference type="ARBA" id="ARBA00023235"/>
    </source>
</evidence>
<feature type="active site" description="Proton donor" evidence="3">
    <location>
        <position position="103"/>
    </location>
</feature>
<dbReference type="PANTHER" id="PTHR30345:SF0">
    <property type="entry name" value="DNA DAMAGE-REPAIR_TOLERATION PROTEIN DRT102"/>
    <property type="match status" value="1"/>
</dbReference>
<feature type="binding site" evidence="4">
    <location>
        <position position="114"/>
    </location>
    <ligand>
        <name>D-ribulose 5-phosphate</name>
        <dbReference type="ChEBI" id="CHEBI:58121"/>
    </ligand>
</feature>
<evidence type="ECO:0000256" key="4">
    <source>
        <dbReference type="PIRSR" id="PIRSR005384-2"/>
    </source>
</evidence>
<proteinExistence type="inferred from homology"/>
<dbReference type="Proteomes" id="UP000007969">
    <property type="component" value="Chromosome"/>
</dbReference>
<dbReference type="PANTHER" id="PTHR30345">
    <property type="entry name" value="RIBOSE-5-PHOSPHATE ISOMERASE B"/>
    <property type="match status" value="1"/>
</dbReference>
<keyword evidence="2" id="KW-0413">Isomerase</keyword>
<evidence type="ECO:0008006" key="7">
    <source>
        <dbReference type="Google" id="ProtNLM"/>
    </source>
</evidence>
<dbReference type="NCBIfam" id="NF004051">
    <property type="entry name" value="PRK05571.1"/>
    <property type="match status" value="1"/>
</dbReference>
<evidence type="ECO:0000313" key="5">
    <source>
        <dbReference type="EMBL" id="BAH08319.1"/>
    </source>
</evidence>